<proteinExistence type="inferred from homology"/>
<comment type="cofactor">
    <cofactor evidence="1">
        <name>Fe cation</name>
        <dbReference type="ChEBI" id="CHEBI:24875"/>
    </cofactor>
</comment>
<evidence type="ECO:0000313" key="7">
    <source>
        <dbReference type="Proteomes" id="UP000256561"/>
    </source>
</evidence>
<dbReference type="AlphaFoldDB" id="A0A3D8MFW8"/>
<dbReference type="Proteomes" id="UP000256561">
    <property type="component" value="Unassembled WGS sequence"/>
</dbReference>
<dbReference type="Pfam" id="PF25137">
    <property type="entry name" value="ADH_Fe_C"/>
    <property type="match status" value="1"/>
</dbReference>
<name>A0A3D8MFW8_9ALTE</name>
<dbReference type="InterPro" id="IPR044731">
    <property type="entry name" value="BDH-like"/>
</dbReference>
<dbReference type="RefSeq" id="WP_115591695.1">
    <property type="nucleotide sequence ID" value="NZ_QRHA01000001.1"/>
</dbReference>
<evidence type="ECO:0000256" key="1">
    <source>
        <dbReference type="ARBA" id="ARBA00001962"/>
    </source>
</evidence>
<dbReference type="PROSITE" id="PS00060">
    <property type="entry name" value="ADH_IRON_2"/>
    <property type="match status" value="1"/>
</dbReference>
<evidence type="ECO:0000256" key="2">
    <source>
        <dbReference type="ARBA" id="ARBA00007358"/>
    </source>
</evidence>
<dbReference type="OrthoDB" id="9815791at2"/>
<dbReference type="CDD" id="cd08187">
    <property type="entry name" value="BDH"/>
    <property type="match status" value="1"/>
</dbReference>
<dbReference type="PANTHER" id="PTHR43633:SF1">
    <property type="entry name" value="ALCOHOL DEHYDROGENASE YQHD"/>
    <property type="match status" value="1"/>
</dbReference>
<feature type="domain" description="Alcohol dehydrogenase iron-type/glycerol dehydrogenase GldA" evidence="4">
    <location>
        <begin position="10"/>
        <end position="174"/>
    </location>
</feature>
<reference evidence="7" key="1">
    <citation type="submission" date="2018-08" db="EMBL/GenBank/DDBJ databases">
        <authorList>
            <person name="Zhang J."/>
            <person name="Du Z.-J."/>
        </authorList>
    </citation>
    <scope>NUCLEOTIDE SEQUENCE [LARGE SCALE GENOMIC DNA]</scope>
    <source>
        <strain evidence="7">KCTC 52655</strain>
    </source>
</reference>
<feature type="domain" description="Fe-containing alcohol dehydrogenase-like C-terminal" evidence="5">
    <location>
        <begin position="188"/>
        <end position="355"/>
    </location>
</feature>
<dbReference type="SUPFAM" id="SSF56796">
    <property type="entry name" value="Dehydroquinate synthase-like"/>
    <property type="match status" value="1"/>
</dbReference>
<evidence type="ECO:0000259" key="4">
    <source>
        <dbReference type="Pfam" id="PF00465"/>
    </source>
</evidence>
<dbReference type="PANTHER" id="PTHR43633">
    <property type="entry name" value="ALCOHOL DEHYDROGENASE YQHD"/>
    <property type="match status" value="1"/>
</dbReference>
<dbReference type="GO" id="GO:1990362">
    <property type="term" value="F:butanol dehydrogenase (NAD+) activity"/>
    <property type="evidence" value="ECO:0007669"/>
    <property type="project" value="InterPro"/>
</dbReference>
<gene>
    <name evidence="6" type="ORF">DXV75_00170</name>
</gene>
<evidence type="ECO:0000256" key="3">
    <source>
        <dbReference type="ARBA" id="ARBA00023002"/>
    </source>
</evidence>
<evidence type="ECO:0000313" key="6">
    <source>
        <dbReference type="EMBL" id="RDV29404.1"/>
    </source>
</evidence>
<dbReference type="GO" id="GO:1990002">
    <property type="term" value="F:methylglyoxal reductase (NADPH) (acetol producing) activity"/>
    <property type="evidence" value="ECO:0007669"/>
    <property type="project" value="TreeGrafter"/>
</dbReference>
<dbReference type="InterPro" id="IPR018211">
    <property type="entry name" value="ADH_Fe_CS"/>
</dbReference>
<dbReference type="GO" id="GO:0005829">
    <property type="term" value="C:cytosol"/>
    <property type="evidence" value="ECO:0007669"/>
    <property type="project" value="TreeGrafter"/>
</dbReference>
<comment type="caution">
    <text evidence="6">The sequence shown here is derived from an EMBL/GenBank/DDBJ whole genome shotgun (WGS) entry which is preliminary data.</text>
</comment>
<organism evidence="6 7">
    <name type="scientific">Alteromonas aestuariivivens</name>
    <dbReference type="NCBI Taxonomy" id="1938339"/>
    <lineage>
        <taxon>Bacteria</taxon>
        <taxon>Pseudomonadati</taxon>
        <taxon>Pseudomonadota</taxon>
        <taxon>Gammaproteobacteria</taxon>
        <taxon>Alteromonadales</taxon>
        <taxon>Alteromonadaceae</taxon>
        <taxon>Alteromonas/Salinimonas group</taxon>
        <taxon>Alteromonas</taxon>
    </lineage>
</organism>
<dbReference type="Gene3D" id="3.40.50.1970">
    <property type="match status" value="1"/>
</dbReference>
<dbReference type="FunFam" id="3.40.50.1970:FF:000003">
    <property type="entry name" value="Alcohol dehydrogenase, iron-containing"/>
    <property type="match status" value="1"/>
</dbReference>
<dbReference type="GO" id="GO:0008106">
    <property type="term" value="F:alcohol dehydrogenase (NADP+) activity"/>
    <property type="evidence" value="ECO:0007669"/>
    <property type="project" value="TreeGrafter"/>
</dbReference>
<dbReference type="EMBL" id="QRHA01000001">
    <property type="protein sequence ID" value="RDV29404.1"/>
    <property type="molecule type" value="Genomic_DNA"/>
</dbReference>
<keyword evidence="7" id="KW-1185">Reference proteome</keyword>
<keyword evidence="3" id="KW-0560">Oxidoreductase</keyword>
<sequence>MLNFTYKNQTEILFGKGQLSEVPARLPKEAKVLFLYGGGSIKQNGVYEQVVTALEGIEVVEFAGVEPNPEFETLMKAVRVARETEVNFILAVGGGSVIDGAKFIAAAVNFDGDTWDILTKGASFENPLPVGAVLTLPATGSESNGNSVVTRKETAQKLPFSSESLQPQFAVLDPEFTYSLPARQISNGVVDAFVHVIEQYLTYPVNAPLQDRFAEGILQTLIEVGPLALDHPTDYDVRANVMWSATMALNGLIGKGVPQDWSTHMIGHELTALHGLDHAVTLAIVLPALMYVQRDQKKVKILQLGERVFGIDNGSEDERIDLTIKAVQDFFESMQVATRLSDHSIAESSIDNIVANLERNGMTALGEHGDIDLDKARQILTLAA</sequence>
<accession>A0A3D8MFW8</accession>
<dbReference type="InterPro" id="IPR056798">
    <property type="entry name" value="ADH_Fe_C"/>
</dbReference>
<dbReference type="GO" id="GO:0046872">
    <property type="term" value="F:metal ion binding"/>
    <property type="evidence" value="ECO:0007669"/>
    <property type="project" value="InterPro"/>
</dbReference>
<evidence type="ECO:0000259" key="5">
    <source>
        <dbReference type="Pfam" id="PF25137"/>
    </source>
</evidence>
<dbReference type="InterPro" id="IPR001670">
    <property type="entry name" value="ADH_Fe/GldA"/>
</dbReference>
<dbReference type="Gene3D" id="1.20.1090.10">
    <property type="entry name" value="Dehydroquinate synthase-like - alpha domain"/>
    <property type="match status" value="1"/>
</dbReference>
<protein>
    <submittedName>
        <fullName evidence="6">Iron-containing alcohol dehydrogenase</fullName>
    </submittedName>
</protein>
<comment type="similarity">
    <text evidence="2">Belongs to the iron-containing alcohol dehydrogenase family.</text>
</comment>
<dbReference type="Pfam" id="PF00465">
    <property type="entry name" value="Fe-ADH"/>
    <property type="match status" value="1"/>
</dbReference>